<gene>
    <name evidence="1" type="ORF">F5144DRAFT_221595</name>
</gene>
<evidence type="ECO:0000313" key="1">
    <source>
        <dbReference type="EMBL" id="KAH6631532.1"/>
    </source>
</evidence>
<reference evidence="1 2" key="1">
    <citation type="journal article" date="2021" name="Nat. Commun.">
        <title>Genetic determinants of endophytism in the Arabidopsis root mycobiome.</title>
        <authorList>
            <person name="Mesny F."/>
            <person name="Miyauchi S."/>
            <person name="Thiergart T."/>
            <person name="Pickel B."/>
            <person name="Atanasova L."/>
            <person name="Karlsson M."/>
            <person name="Huettel B."/>
            <person name="Barry K.W."/>
            <person name="Haridas S."/>
            <person name="Chen C."/>
            <person name="Bauer D."/>
            <person name="Andreopoulos W."/>
            <person name="Pangilinan J."/>
            <person name="LaButti K."/>
            <person name="Riley R."/>
            <person name="Lipzen A."/>
            <person name="Clum A."/>
            <person name="Drula E."/>
            <person name="Henrissat B."/>
            <person name="Kohler A."/>
            <person name="Grigoriev I.V."/>
            <person name="Martin F.M."/>
            <person name="Hacquard S."/>
        </authorList>
    </citation>
    <scope>NUCLEOTIDE SEQUENCE [LARGE SCALE GENOMIC DNA]</scope>
    <source>
        <strain evidence="1 2">MPI-SDFR-AT-0079</strain>
    </source>
</reference>
<proteinExistence type="predicted"/>
<keyword evidence="2" id="KW-1185">Reference proteome</keyword>
<dbReference type="EMBL" id="JAGIZQ010000004">
    <property type="protein sequence ID" value="KAH6631532.1"/>
    <property type="molecule type" value="Genomic_DNA"/>
</dbReference>
<dbReference type="Proteomes" id="UP000724584">
    <property type="component" value="Unassembled WGS sequence"/>
</dbReference>
<comment type="caution">
    <text evidence="1">The sequence shown here is derived from an EMBL/GenBank/DDBJ whole genome shotgun (WGS) entry which is preliminary data.</text>
</comment>
<evidence type="ECO:0000313" key="2">
    <source>
        <dbReference type="Proteomes" id="UP000724584"/>
    </source>
</evidence>
<sequence length="208" mass="21585">MPMEGLSAWKHGTLGGGRSGPVVSVLFEGTQLTTQPTLIKVDPRRRHDVGDESARAPQGGCHRPRDGEPGGSAAGRGQTKVRHPFPARPIGVPTKGAIVGNAIIHHGERRAQTTMPGSRSKLARLDRHRGTGTGPSEVASQSAGTPPSADHMGKLGNLPVVMVVMDNEGQTCSESTPRSAGLRLFGDEPEGGWGTAEGGNLATQANTV</sequence>
<organism evidence="1 2">
    <name type="scientific">Chaetomium tenue</name>
    <dbReference type="NCBI Taxonomy" id="1854479"/>
    <lineage>
        <taxon>Eukaryota</taxon>
        <taxon>Fungi</taxon>
        <taxon>Dikarya</taxon>
        <taxon>Ascomycota</taxon>
        <taxon>Pezizomycotina</taxon>
        <taxon>Sordariomycetes</taxon>
        <taxon>Sordariomycetidae</taxon>
        <taxon>Sordariales</taxon>
        <taxon>Chaetomiaceae</taxon>
        <taxon>Chaetomium</taxon>
    </lineage>
</organism>
<accession>A0ACB7P5H0</accession>
<protein>
    <submittedName>
        <fullName evidence="1">Uncharacterized protein</fullName>
    </submittedName>
</protein>
<name>A0ACB7P5H0_9PEZI</name>